<dbReference type="HAMAP" id="MF_00306">
    <property type="entry name" value="SRP54"/>
    <property type="match status" value="1"/>
</dbReference>
<comment type="subcellular location">
    <subcellularLocation>
        <location evidence="9">Cytoplasm</location>
    </subcellularLocation>
    <text evidence="9">The SRP-RNC complex is targeted to the cytoplasmic membrane.</text>
</comment>
<dbReference type="CDD" id="cd18539">
    <property type="entry name" value="SRP_G"/>
    <property type="match status" value="1"/>
</dbReference>
<dbReference type="InterPro" id="IPR042101">
    <property type="entry name" value="SRP54_N_sf"/>
</dbReference>
<evidence type="ECO:0000256" key="3">
    <source>
        <dbReference type="ARBA" id="ARBA00022801"/>
    </source>
</evidence>
<feature type="binding site" evidence="9">
    <location>
        <begin position="188"/>
        <end position="192"/>
    </location>
    <ligand>
        <name>GTP</name>
        <dbReference type="ChEBI" id="CHEBI:37565"/>
    </ligand>
</feature>
<comment type="function">
    <text evidence="9">Involved in targeting and insertion of nascent membrane proteins into the cytoplasmic membrane. Binds to the hydrophobic signal sequence of the ribosome-nascent chain (RNC) as it emerges from the ribosomes. The SRP-RNC complex is then targeted to the cytoplasmic membrane where it interacts with the SRP receptor FtsY.</text>
</comment>
<dbReference type="InterPro" id="IPR036891">
    <property type="entry name" value="Signal_recog_part_SRP54_M_sf"/>
</dbReference>
<dbReference type="GO" id="GO:0006614">
    <property type="term" value="P:SRP-dependent cotranslational protein targeting to membrane"/>
    <property type="evidence" value="ECO:0007669"/>
    <property type="project" value="InterPro"/>
</dbReference>
<dbReference type="PANTHER" id="PTHR11564:SF5">
    <property type="entry name" value="SIGNAL RECOGNITION PARTICLE SUBUNIT SRP54"/>
    <property type="match status" value="1"/>
</dbReference>
<dbReference type="EMBL" id="CP019082">
    <property type="protein sequence ID" value="APW63100.1"/>
    <property type="molecule type" value="Genomic_DNA"/>
</dbReference>
<evidence type="ECO:0000256" key="4">
    <source>
        <dbReference type="ARBA" id="ARBA00022884"/>
    </source>
</evidence>
<accession>A0A1U7CVX1</accession>
<dbReference type="SMART" id="SM00963">
    <property type="entry name" value="SRP54_N"/>
    <property type="match status" value="1"/>
</dbReference>
<keyword evidence="7 9" id="KW-0687">Ribonucleoprotein</keyword>
<dbReference type="PANTHER" id="PTHR11564">
    <property type="entry name" value="SIGNAL RECOGNITION PARTICLE 54K PROTEIN SRP54"/>
    <property type="match status" value="1"/>
</dbReference>
<dbReference type="STRING" id="1387353.BSF38_04661"/>
<gene>
    <name evidence="9 12" type="primary">ffh</name>
    <name evidence="12" type="ORF">BSF38_04661</name>
</gene>
<comment type="domain">
    <text evidence="9">Composed of three domains: the N-terminal N domain, which is responsible for interactions with the ribosome, the central G domain, which binds GTP, and the C-terminal M domain, which binds the RNA and the signal sequence of the RNC.</text>
</comment>
<comment type="similarity">
    <text evidence="1 9">Belongs to the GTP-binding SRP family. SRP54 subfamily.</text>
</comment>
<dbReference type="GO" id="GO:0048500">
    <property type="term" value="C:signal recognition particle"/>
    <property type="evidence" value="ECO:0007669"/>
    <property type="project" value="UniProtKB-UniRule"/>
</dbReference>
<comment type="catalytic activity">
    <reaction evidence="8 9">
        <text>GTP + H2O = GDP + phosphate + H(+)</text>
        <dbReference type="Rhea" id="RHEA:19669"/>
        <dbReference type="ChEBI" id="CHEBI:15377"/>
        <dbReference type="ChEBI" id="CHEBI:15378"/>
        <dbReference type="ChEBI" id="CHEBI:37565"/>
        <dbReference type="ChEBI" id="CHEBI:43474"/>
        <dbReference type="ChEBI" id="CHEBI:58189"/>
        <dbReference type="EC" id="3.6.5.4"/>
    </reaction>
</comment>
<comment type="subunit">
    <text evidence="9">Part of the signal recognition particle protein translocation system, which is composed of SRP and FtsY.</text>
</comment>
<dbReference type="GO" id="GO:0008312">
    <property type="term" value="F:7S RNA binding"/>
    <property type="evidence" value="ECO:0007669"/>
    <property type="project" value="InterPro"/>
</dbReference>
<dbReference type="InterPro" id="IPR003593">
    <property type="entry name" value="AAA+_ATPase"/>
</dbReference>
<evidence type="ECO:0000313" key="13">
    <source>
        <dbReference type="Proteomes" id="UP000186309"/>
    </source>
</evidence>
<dbReference type="InterPro" id="IPR022941">
    <property type="entry name" value="SRP54"/>
</dbReference>
<feature type="binding site" evidence="9">
    <location>
        <begin position="107"/>
        <end position="114"/>
    </location>
    <ligand>
        <name>GTP</name>
        <dbReference type="ChEBI" id="CHEBI:37565"/>
    </ligand>
</feature>
<dbReference type="PROSITE" id="PS00300">
    <property type="entry name" value="SRP54"/>
    <property type="match status" value="1"/>
</dbReference>
<dbReference type="InterPro" id="IPR013822">
    <property type="entry name" value="Signal_recog_particl_SRP54_hlx"/>
</dbReference>
<evidence type="ECO:0000256" key="9">
    <source>
        <dbReference type="HAMAP-Rule" id="MF_00306"/>
    </source>
</evidence>
<dbReference type="FunFam" id="3.40.50.300:FF:000022">
    <property type="entry name" value="Signal recognition particle 54 kDa subunit"/>
    <property type="match status" value="1"/>
</dbReference>
<dbReference type="SMART" id="SM00382">
    <property type="entry name" value="AAA"/>
    <property type="match status" value="1"/>
</dbReference>
<dbReference type="EC" id="3.6.5.4" evidence="9"/>
<evidence type="ECO:0000259" key="11">
    <source>
        <dbReference type="PROSITE" id="PS00300"/>
    </source>
</evidence>
<evidence type="ECO:0000256" key="7">
    <source>
        <dbReference type="ARBA" id="ARBA00023274"/>
    </source>
</evidence>
<dbReference type="Pfam" id="PF00448">
    <property type="entry name" value="SRP54"/>
    <property type="match status" value="1"/>
</dbReference>
<dbReference type="AlphaFoldDB" id="A0A1U7CVX1"/>
<keyword evidence="4 9" id="KW-0694">RNA-binding</keyword>
<feature type="binding site" evidence="9">
    <location>
        <begin position="246"/>
        <end position="249"/>
    </location>
    <ligand>
        <name>GTP</name>
        <dbReference type="ChEBI" id="CHEBI:37565"/>
    </ligand>
</feature>
<evidence type="ECO:0000256" key="5">
    <source>
        <dbReference type="ARBA" id="ARBA00023134"/>
    </source>
</evidence>
<protein>
    <recommendedName>
        <fullName evidence="9">Signal recognition particle protein</fullName>
        <ecNumber evidence="9">3.6.5.4</ecNumber>
    </recommendedName>
    <alternativeName>
        <fullName evidence="9">Fifty-four homolog</fullName>
    </alternativeName>
</protein>
<dbReference type="NCBIfam" id="TIGR00959">
    <property type="entry name" value="ffh"/>
    <property type="match status" value="1"/>
</dbReference>
<dbReference type="Proteomes" id="UP000186309">
    <property type="component" value="Chromosome"/>
</dbReference>
<organism evidence="12 13">
    <name type="scientific">Paludisphaera borealis</name>
    <dbReference type="NCBI Taxonomy" id="1387353"/>
    <lineage>
        <taxon>Bacteria</taxon>
        <taxon>Pseudomonadati</taxon>
        <taxon>Planctomycetota</taxon>
        <taxon>Planctomycetia</taxon>
        <taxon>Isosphaerales</taxon>
        <taxon>Isosphaeraceae</taxon>
        <taxon>Paludisphaera</taxon>
    </lineage>
</organism>
<evidence type="ECO:0000256" key="10">
    <source>
        <dbReference type="SAM" id="MobiDB-lite"/>
    </source>
</evidence>
<dbReference type="GO" id="GO:0005525">
    <property type="term" value="F:GTP binding"/>
    <property type="evidence" value="ECO:0007669"/>
    <property type="project" value="UniProtKB-UniRule"/>
</dbReference>
<dbReference type="GO" id="GO:0003924">
    <property type="term" value="F:GTPase activity"/>
    <property type="evidence" value="ECO:0007669"/>
    <property type="project" value="UniProtKB-UniRule"/>
</dbReference>
<feature type="domain" description="SRP54-type proteins GTP-binding" evidence="11">
    <location>
        <begin position="267"/>
        <end position="280"/>
    </location>
</feature>
<dbReference type="InterPro" id="IPR000897">
    <property type="entry name" value="SRP54_GTPase_dom"/>
</dbReference>
<dbReference type="Pfam" id="PF02881">
    <property type="entry name" value="SRP54_N"/>
    <property type="match status" value="1"/>
</dbReference>
<dbReference type="Gene3D" id="1.10.260.30">
    <property type="entry name" value="Signal recognition particle, SRP54 subunit, M-domain"/>
    <property type="match status" value="1"/>
</dbReference>
<reference evidence="13" key="1">
    <citation type="submission" date="2016-12" db="EMBL/GenBank/DDBJ databases">
        <title>Comparative genomics of four Isosphaeraceae planctomycetes: a common pool of plasmids and glycoside hydrolase genes.</title>
        <authorList>
            <person name="Ivanova A."/>
        </authorList>
    </citation>
    <scope>NUCLEOTIDE SEQUENCE [LARGE SCALE GENOMIC DNA]</scope>
    <source>
        <strain evidence="13">PX4</strain>
    </source>
</reference>
<dbReference type="SUPFAM" id="SSF52540">
    <property type="entry name" value="P-loop containing nucleoside triphosphate hydrolases"/>
    <property type="match status" value="1"/>
</dbReference>
<name>A0A1U7CVX1_9BACT</name>
<proteinExistence type="inferred from homology"/>
<keyword evidence="2 9" id="KW-0547">Nucleotide-binding</keyword>
<dbReference type="SUPFAM" id="SSF47446">
    <property type="entry name" value="Signal peptide-binding domain"/>
    <property type="match status" value="1"/>
</dbReference>
<dbReference type="Gene3D" id="1.20.120.140">
    <property type="entry name" value="Signal recognition particle SRP54, nucleotide-binding domain"/>
    <property type="match status" value="1"/>
</dbReference>
<dbReference type="Pfam" id="PF02978">
    <property type="entry name" value="SRP_SPB"/>
    <property type="match status" value="1"/>
</dbReference>
<dbReference type="KEGG" id="pbor:BSF38_04661"/>
<dbReference type="Gene3D" id="3.40.50.300">
    <property type="entry name" value="P-loop containing nucleotide triphosphate hydrolases"/>
    <property type="match status" value="1"/>
</dbReference>
<keyword evidence="5 9" id="KW-0342">GTP-binding</keyword>
<keyword evidence="6 9" id="KW-0733">Signal recognition particle</keyword>
<evidence type="ECO:0000256" key="8">
    <source>
        <dbReference type="ARBA" id="ARBA00048027"/>
    </source>
</evidence>
<dbReference type="OrthoDB" id="9804720at2"/>
<dbReference type="InterPro" id="IPR004125">
    <property type="entry name" value="Signal_recog_particle_SRP54_M"/>
</dbReference>
<keyword evidence="13" id="KW-1185">Reference proteome</keyword>
<keyword evidence="9" id="KW-0963">Cytoplasm</keyword>
<keyword evidence="3 9" id="KW-0378">Hydrolase</keyword>
<evidence type="ECO:0000256" key="1">
    <source>
        <dbReference type="ARBA" id="ARBA00005450"/>
    </source>
</evidence>
<evidence type="ECO:0000256" key="6">
    <source>
        <dbReference type="ARBA" id="ARBA00023135"/>
    </source>
</evidence>
<feature type="region of interest" description="Disordered" evidence="10">
    <location>
        <begin position="447"/>
        <end position="495"/>
    </location>
</feature>
<evidence type="ECO:0000313" key="12">
    <source>
        <dbReference type="EMBL" id="APW63100.1"/>
    </source>
</evidence>
<sequence length="495" mass="54435">MFDDLQKRLSSAFRQFRVSGVLTEANMKEGLREVRTALLEADVNYNVVQDFMTRVTDKAVGTQVVKSVRPEQQIVKIVHDELVDLMGPSDPTIRFEKTGTTVLMLCGLQGSGKTTTSGKLAKLLTSQNRKPMLVAADLQRPAAVEQLKVIGAQLGVPVYTQENSNPVKVCQDALIEANRRGCDTLILDTAGRLHVDDELMAELVQIEKKVKPHQVFFVCDAMTGQDAVASAEAFNAALELDGVIMTKLDGDARGGAALSVRRVTGVPVKFVGKGEKLDKLDPFDPERLVGQMLGMGDVVGLVEAAQSAVDEEEALRQQERMAKGKFDLNDFRQQIVQIKKMGSVQDVMGMFPGMSQMSENLSGLDADGEIKRIQGIIDSMTQRERSRPDLIDISRRRRIAAGAGVDPSDVSGLVKQFDAMAAFVKQMAQMTMLDKLKALTGLGRAAANNPGARLFSPKVGTGKRLTPKEKEKLRKQREKEERKKRRDERDRPTPS</sequence>
<evidence type="ECO:0000256" key="2">
    <source>
        <dbReference type="ARBA" id="ARBA00022741"/>
    </source>
</evidence>
<dbReference type="InterPro" id="IPR004780">
    <property type="entry name" value="SRP"/>
</dbReference>
<dbReference type="SMART" id="SM00962">
    <property type="entry name" value="SRP54"/>
    <property type="match status" value="1"/>
</dbReference>
<dbReference type="RefSeq" id="WP_076349499.1">
    <property type="nucleotide sequence ID" value="NZ_CP019082.1"/>
</dbReference>
<dbReference type="InterPro" id="IPR027417">
    <property type="entry name" value="P-loop_NTPase"/>
</dbReference>
<feature type="compositionally biased region" description="Basic and acidic residues" evidence="10">
    <location>
        <begin position="466"/>
        <end position="495"/>
    </location>
</feature>